<accession>A0A3L8PUR5</accession>
<name>A0A3L8PUR5_9GAMM</name>
<proteinExistence type="predicted"/>
<comment type="caution">
    <text evidence="3">The sequence shown here is derived from an EMBL/GenBank/DDBJ whole genome shotgun (WGS) entry which is preliminary data.</text>
</comment>
<evidence type="ECO:0000256" key="2">
    <source>
        <dbReference type="SAM" id="MobiDB-lite"/>
    </source>
</evidence>
<dbReference type="InterPro" id="IPR022565">
    <property type="entry name" value="DUF2608"/>
</dbReference>
<dbReference type="RefSeq" id="WP_121839530.1">
    <property type="nucleotide sequence ID" value="NZ_ML014791.1"/>
</dbReference>
<reference evidence="3 4" key="1">
    <citation type="submission" date="2018-09" db="EMBL/GenBank/DDBJ databases">
        <title>Phylogeny of the Shewanellaceae, and recommendation for two new genera, Pseudoshewanella and Parashewanella.</title>
        <authorList>
            <person name="Wang G."/>
        </authorList>
    </citation>
    <scope>NUCLEOTIDE SEQUENCE [LARGE SCALE GENOMIC DNA]</scope>
    <source>
        <strain evidence="3 4">C51</strain>
    </source>
</reference>
<feature type="compositionally biased region" description="Polar residues" evidence="2">
    <location>
        <begin position="115"/>
        <end position="136"/>
    </location>
</feature>
<evidence type="ECO:0000313" key="3">
    <source>
        <dbReference type="EMBL" id="RLV59157.1"/>
    </source>
</evidence>
<dbReference type="Proteomes" id="UP000281474">
    <property type="component" value="Unassembled WGS sequence"/>
</dbReference>
<protein>
    <submittedName>
        <fullName evidence="3">DUF2608 domain-containing protein</fullName>
    </submittedName>
</protein>
<keyword evidence="1" id="KW-0732">Signal</keyword>
<dbReference type="Gene3D" id="3.40.50.1000">
    <property type="entry name" value="HAD superfamily/HAD-like"/>
    <property type="match status" value="1"/>
</dbReference>
<feature type="region of interest" description="Disordered" evidence="2">
    <location>
        <begin position="110"/>
        <end position="142"/>
    </location>
</feature>
<dbReference type="InterPro" id="IPR036412">
    <property type="entry name" value="HAD-like_sf"/>
</dbReference>
<dbReference type="CDD" id="cd01427">
    <property type="entry name" value="HAD_like"/>
    <property type="match status" value="1"/>
</dbReference>
<dbReference type="Pfam" id="PF11019">
    <property type="entry name" value="DUF2608"/>
    <property type="match status" value="1"/>
</dbReference>
<organism evidence="3 4">
    <name type="scientific">Parashewanella curva</name>
    <dbReference type="NCBI Taxonomy" id="2338552"/>
    <lineage>
        <taxon>Bacteria</taxon>
        <taxon>Pseudomonadati</taxon>
        <taxon>Pseudomonadota</taxon>
        <taxon>Gammaproteobacteria</taxon>
        <taxon>Alteromonadales</taxon>
        <taxon>Shewanellaceae</taxon>
        <taxon>Parashewanella</taxon>
    </lineage>
</organism>
<evidence type="ECO:0000256" key="1">
    <source>
        <dbReference type="ARBA" id="ARBA00022729"/>
    </source>
</evidence>
<evidence type="ECO:0000313" key="4">
    <source>
        <dbReference type="Proteomes" id="UP000281474"/>
    </source>
</evidence>
<gene>
    <name evidence="3" type="ORF">D5018_13530</name>
</gene>
<dbReference type="InterPro" id="IPR023214">
    <property type="entry name" value="HAD_sf"/>
</dbReference>
<dbReference type="SUPFAM" id="SSF56784">
    <property type="entry name" value="HAD-like"/>
    <property type="match status" value="1"/>
</dbReference>
<dbReference type="EMBL" id="QZEI01000042">
    <property type="protein sequence ID" value="RLV59157.1"/>
    <property type="molecule type" value="Genomic_DNA"/>
</dbReference>
<sequence>MASSASSTSANISARYDSLEKHIYLTSGTKPFEQRLSQLSHGEHIIEFEVKASGKTEIIEFKVTKSNGSVQLTGYNQEKGSKILETAIKNLKDRLSEFEIKPKNTETHLKPFITSGASDTYKQGPSPHTSSPNNTELDGMDAGLLSLNNDWQELADEDSLGSTEQSSTEDEALGLTSLQIHEQLAFNTVAPTQAVTAENKTQEVAYPELVNVAQLLEQPIEAERPLIIFDMDEVLMTLNLSTPCYDKVRLGDFKLIEGQSAEQIKTTLTRLQKQHPTANIIIITKSGETDAIKKLESLGIETDWFVQVIGKRSDRPYMDKGEVLREYLASQDAFDAVIFVDDDVNNLKAVSKVTEEQELKYYPFVFTGAIEGVHVSRAQQYWKYQAKEFVGNDFNMEHYYQTFPQDKLELEQAVQRRNDYLGITPVTTTDINPEHNYEVYGKFAQVTPISNIRKTSQTYKMQLPSDDESDDVNYPENPTYADILLAFLEHDSGISHLFGNPRYKIYNTEVSLDGKPISKPEIMTHQYEANDNQWKAECQLLEIEARDLNLLLQSQAAFKAFDGRFNSVQQIENIVMDLYRESLEEEQGNSDIDQNDFGELNTCVNQYLKQFDEKQPAEEQQPLFDYMSKIAALLALYRRPRFLPQEYQ</sequence>
<keyword evidence="4" id="KW-1185">Reference proteome</keyword>
<dbReference type="AlphaFoldDB" id="A0A3L8PUR5"/>